<evidence type="ECO:0000256" key="12">
    <source>
        <dbReference type="SAM" id="MobiDB-lite"/>
    </source>
</evidence>
<feature type="compositionally biased region" description="Basic and acidic residues" evidence="12">
    <location>
        <begin position="1429"/>
        <end position="1448"/>
    </location>
</feature>
<dbReference type="InterPro" id="IPR006592">
    <property type="entry name" value="RNA_pol_N"/>
</dbReference>
<dbReference type="Gene3D" id="6.20.50.80">
    <property type="match status" value="1"/>
</dbReference>
<dbReference type="PANTHER" id="PTHR19376:SF11">
    <property type="entry name" value="DNA-DIRECTED RNA POLYMERASE I SUBUNIT RPA1"/>
    <property type="match status" value="1"/>
</dbReference>
<dbReference type="InterPro" id="IPR042102">
    <property type="entry name" value="RNA_pol_Rpb1_3_sf"/>
</dbReference>
<proteinExistence type="inferred from homology"/>
<dbReference type="InterPro" id="IPR000722">
    <property type="entry name" value="RNA_pol_asu"/>
</dbReference>
<keyword evidence="15" id="KW-1185">Reference proteome</keyword>
<comment type="function">
    <text evidence="11">DNA-dependent RNA polymerase catalyzes the transcription of DNA into RNA using the four ribonucleoside triphosphates as substrates.</text>
</comment>
<dbReference type="Pfam" id="PF04997">
    <property type="entry name" value="RNA_pol_Rpb1_1"/>
    <property type="match status" value="1"/>
</dbReference>
<evidence type="ECO:0000256" key="5">
    <source>
        <dbReference type="ARBA" id="ARBA00022695"/>
    </source>
</evidence>
<keyword evidence="9 11" id="KW-0804">Transcription</keyword>
<dbReference type="InterPro" id="IPR047107">
    <property type="entry name" value="DNA-dir_RNA_pol1_lsu_C"/>
</dbReference>
<dbReference type="InterPro" id="IPR044893">
    <property type="entry name" value="RNA_pol_Rpb1_clamp_domain"/>
</dbReference>
<gene>
    <name evidence="14" type="primary">Necator_chrII.g7916</name>
    <name evidence="14" type="ORF">RB195_020122</name>
</gene>
<reference evidence="14 15" key="1">
    <citation type="submission" date="2023-08" db="EMBL/GenBank/DDBJ databases">
        <title>A Necator americanus chromosomal reference genome.</title>
        <authorList>
            <person name="Ilik V."/>
            <person name="Petrzelkova K.J."/>
            <person name="Pardy F."/>
            <person name="Fuh T."/>
            <person name="Niatou-Singa F.S."/>
            <person name="Gouil Q."/>
            <person name="Baker L."/>
            <person name="Ritchie M.E."/>
            <person name="Jex A.R."/>
            <person name="Gazzola D."/>
            <person name="Li H."/>
            <person name="Toshio Fujiwara R."/>
            <person name="Zhan B."/>
            <person name="Aroian R.V."/>
            <person name="Pafco B."/>
            <person name="Schwarz E.M."/>
        </authorList>
    </citation>
    <scope>NUCLEOTIDE SEQUENCE [LARGE SCALE GENOMIC DNA]</scope>
    <source>
        <strain evidence="14 15">Aroian</strain>
        <tissue evidence="14">Whole animal</tissue>
    </source>
</reference>
<dbReference type="Proteomes" id="UP001303046">
    <property type="component" value="Unassembled WGS sequence"/>
</dbReference>
<dbReference type="CDD" id="cd02735">
    <property type="entry name" value="RNAP_I_Rpa1_C"/>
    <property type="match status" value="1"/>
</dbReference>
<evidence type="ECO:0000313" key="15">
    <source>
        <dbReference type="Proteomes" id="UP001303046"/>
    </source>
</evidence>
<evidence type="ECO:0000256" key="7">
    <source>
        <dbReference type="ARBA" id="ARBA00022833"/>
    </source>
</evidence>
<keyword evidence="5 11" id="KW-0548">Nucleotidyltransferase</keyword>
<feature type="region of interest" description="Disordered" evidence="12">
    <location>
        <begin position="1397"/>
        <end position="1502"/>
    </location>
</feature>
<keyword evidence="6" id="KW-0479">Metal-binding</keyword>
<name>A0ABR1CHA8_NECAM</name>
<comment type="catalytic activity">
    <reaction evidence="11">
        <text>RNA(n) + a ribonucleoside 5'-triphosphate = RNA(n+1) + diphosphate</text>
        <dbReference type="Rhea" id="RHEA:21248"/>
        <dbReference type="Rhea" id="RHEA-COMP:14527"/>
        <dbReference type="Rhea" id="RHEA-COMP:17342"/>
        <dbReference type="ChEBI" id="CHEBI:33019"/>
        <dbReference type="ChEBI" id="CHEBI:61557"/>
        <dbReference type="ChEBI" id="CHEBI:140395"/>
        <dbReference type="EC" id="2.7.7.6"/>
    </reaction>
</comment>
<evidence type="ECO:0000256" key="4">
    <source>
        <dbReference type="ARBA" id="ARBA00022679"/>
    </source>
</evidence>
<dbReference type="Pfam" id="PF05000">
    <property type="entry name" value="RNA_pol_Rpb1_4"/>
    <property type="match status" value="1"/>
</dbReference>
<keyword evidence="8" id="KW-0460">Magnesium</keyword>
<evidence type="ECO:0000313" key="14">
    <source>
        <dbReference type="EMBL" id="KAK6737824.1"/>
    </source>
</evidence>
<dbReference type="EMBL" id="JAVFWL010000002">
    <property type="protein sequence ID" value="KAK6737824.1"/>
    <property type="molecule type" value="Genomic_DNA"/>
</dbReference>
<dbReference type="EC" id="2.7.7.6" evidence="11"/>
<evidence type="ECO:0000256" key="1">
    <source>
        <dbReference type="ARBA" id="ARBA00004123"/>
    </source>
</evidence>
<dbReference type="CDD" id="cd01435">
    <property type="entry name" value="RNAP_I_RPA1_N"/>
    <property type="match status" value="1"/>
</dbReference>
<keyword evidence="4 11" id="KW-0808">Transferase</keyword>
<feature type="domain" description="RNA polymerase N-terminal" evidence="13">
    <location>
        <begin position="354"/>
        <end position="691"/>
    </location>
</feature>
<feature type="compositionally biased region" description="Acidic residues" evidence="12">
    <location>
        <begin position="1465"/>
        <end position="1494"/>
    </location>
</feature>
<dbReference type="SUPFAM" id="SSF64484">
    <property type="entry name" value="beta and beta-prime subunits of DNA dependent RNA-polymerase"/>
    <property type="match status" value="1"/>
</dbReference>
<evidence type="ECO:0000256" key="6">
    <source>
        <dbReference type="ARBA" id="ARBA00022723"/>
    </source>
</evidence>
<evidence type="ECO:0000256" key="3">
    <source>
        <dbReference type="ARBA" id="ARBA00022478"/>
    </source>
</evidence>
<comment type="similarity">
    <text evidence="2 11">Belongs to the RNA polymerase beta' chain family.</text>
</comment>
<keyword evidence="10" id="KW-0539">Nucleus</keyword>
<dbReference type="Pfam" id="PF00623">
    <property type="entry name" value="RNA_pol_Rpb1_2"/>
    <property type="match status" value="1"/>
</dbReference>
<evidence type="ECO:0000256" key="9">
    <source>
        <dbReference type="ARBA" id="ARBA00023163"/>
    </source>
</evidence>
<comment type="caution">
    <text evidence="14">The sequence shown here is derived from an EMBL/GenBank/DDBJ whole genome shotgun (WGS) entry which is preliminary data.</text>
</comment>
<evidence type="ECO:0000256" key="2">
    <source>
        <dbReference type="ARBA" id="ARBA00006460"/>
    </source>
</evidence>
<dbReference type="Pfam" id="PF04998">
    <property type="entry name" value="RNA_pol_Rpb1_5"/>
    <property type="match status" value="1"/>
</dbReference>
<evidence type="ECO:0000256" key="10">
    <source>
        <dbReference type="ARBA" id="ARBA00023242"/>
    </source>
</evidence>
<keyword evidence="7" id="KW-0862">Zinc</keyword>
<dbReference type="Gene3D" id="4.10.860.120">
    <property type="entry name" value="RNA polymerase II, clamp domain"/>
    <property type="match status" value="1"/>
</dbReference>
<dbReference type="Gene3D" id="2.40.40.20">
    <property type="match status" value="1"/>
</dbReference>
<dbReference type="InterPro" id="IPR045867">
    <property type="entry name" value="DNA-dir_RpoC_beta_prime"/>
</dbReference>
<evidence type="ECO:0000256" key="11">
    <source>
        <dbReference type="RuleBase" id="RU004279"/>
    </source>
</evidence>
<dbReference type="PANTHER" id="PTHR19376">
    <property type="entry name" value="DNA-DIRECTED RNA POLYMERASE"/>
    <property type="match status" value="1"/>
</dbReference>
<dbReference type="Gene3D" id="6.10.250.2940">
    <property type="match status" value="1"/>
</dbReference>
<dbReference type="Gene3D" id="3.30.1490.180">
    <property type="entry name" value="RNA polymerase ii"/>
    <property type="match status" value="1"/>
</dbReference>
<dbReference type="InterPro" id="IPR015699">
    <property type="entry name" value="DNA-dir_RNA_pol1_lsu_N"/>
</dbReference>
<dbReference type="InterPro" id="IPR007066">
    <property type="entry name" value="RNA_pol_Rpb1_3"/>
</dbReference>
<dbReference type="Pfam" id="PF04983">
    <property type="entry name" value="RNA_pol_Rpb1_3"/>
    <property type="match status" value="1"/>
</dbReference>
<dbReference type="SMART" id="SM00663">
    <property type="entry name" value="RPOLA_N"/>
    <property type="match status" value="1"/>
</dbReference>
<protein>
    <recommendedName>
        <fullName evidence="11">DNA-directed RNA polymerase subunit</fullName>
        <ecNumber evidence="11">2.7.7.6</ecNumber>
    </recommendedName>
</protein>
<keyword evidence="3 11" id="KW-0240">DNA-directed RNA polymerase</keyword>
<accession>A0ABR1CHA8</accession>
<dbReference type="Gene3D" id="3.30.70.2850">
    <property type="match status" value="1"/>
</dbReference>
<dbReference type="InterPro" id="IPR007081">
    <property type="entry name" value="RNA_pol_Rpb1_5"/>
</dbReference>
<comment type="subcellular location">
    <subcellularLocation>
        <location evidence="1">Nucleus</location>
    </subcellularLocation>
</comment>
<dbReference type="Gene3D" id="1.10.132.30">
    <property type="match status" value="1"/>
</dbReference>
<dbReference type="InterPro" id="IPR007083">
    <property type="entry name" value="RNA_pol_Rpb1_4"/>
</dbReference>
<evidence type="ECO:0000256" key="8">
    <source>
        <dbReference type="ARBA" id="ARBA00022842"/>
    </source>
</evidence>
<dbReference type="Gene3D" id="1.10.274.100">
    <property type="entry name" value="RNA polymerase Rpb1, domain 3"/>
    <property type="match status" value="1"/>
</dbReference>
<evidence type="ECO:0000259" key="13">
    <source>
        <dbReference type="SMART" id="SM00663"/>
    </source>
</evidence>
<sequence length="1731" mass="195722">MDGMTMVRSGDEPYMQFDRLKLRNYFPHEIERLSVLRVTQTRSFDEVGHAIRGGLYDPLLGPFEPRDRCETCNQYEVYCPGHFGHIRLDVPVFNPILFSFCFNLLKGSCVQCHRFTCGTDGIATKVLLAQLRCFELGVPHLAPEIENEFKEKVGTSMYTSVVSEEEEMQMLAELDKLISDRAGRPLSALSADSPTKNTVNLRKTVIKDYLRNHLFKRKARCPLCKGFNGQIRNDGARCVLIDFTVHGRKRKKLDIYKSGFEGEDLEEDVHASDDEKDKKTIGLSDTAYGNVEMTEGALELQMRAVQSGACEKLAWRAAETREHFRLLFKHEGKLLLKLFPMLNDEGADGLCPLDGLFCELIMVPPTKFRPIRLFKGERYENPQSVNLRRVLEATETIKAVSLVLNGDKSPQLMELIANRTQGKTMNAKMHSAYLALQQRVNAIYDEDLDKNDQNRIPGIKQILEKKQGLFRMNMMGKRVNFACRSVITPDPYLDIDEIGIPEIFAKKLTFTEPVNLFNKEEMRKLVRNGPNVHPGANFVVSSSNKKQMLGGMFPGMSSEEEDRRKRIAVAKSLEPANTDKLRQPIKVLRHLRNGDMMLMNRQPSLHKPSIQGHRARVIVGQRALRMNYAPCKAYNADFDGDEMNGHLVQSHIAQSEVAELANVGSNFLVPKDATPLLGLIQDHVVSGVLLTIRGRFLSKEDFMHLVLAAFAERTKRIEIPLPAMIKPYQLWSGKQVISCIIKNCVPKDKPLINLTSKSKTPLPCWKVRGFDTPQLNMSESEVVFRQGELLVGVLDKQHYGATQYGLIHSCFELYGHKVGVQILSCFSRLFTTYLQLHGFTLGVADILVRKDADKARKQAIKESRTIGDQVVRNAFCLDENVSHAEVKRILASTYCNPRGQGQDVKMLDYSMKQSISKYNDAITKACVPEGLIRQFPENALQVMIQSGAKGSAVNAIQISCCLGQIELEGKRMAVTVAGRTLPSFKAFDPSPRAGGYIDQRFLTGINPQELFFHTMAGREGLIDTAVKTSRSGYLQRCLIKHLEGLKIHYDGTVRDHDGSVVQFRYGEDGLDVIKASYISPRTFPFLQDNLDAVIHCSKPDEVRDSEFNVEAAEKQYKKIKKWRKKSSNFDGGRSKKHYISGFTEFSIDHIGVDKERVVGMWAEMDAAERLVYEKRAPRKCPHSVDEEFNAYTTLGALPEKTLDAIYKFSAGNDRLRRSLFWKGMRSLAEPGENVGLLAAQSIGEPSTQMTLNTFHFAGRGEMNVTLGIPRLREILMTSSEHIATPSAKIPILPGTPRERIDEIRRELDRVFLKQVLRNFTLEERLNLTSSDCWRRYHLRIEILSSAKREQNAKHLRRKMIIQELEKRFLRVLATAIGKKYRDVLEYQQVQHRKLRAGNMSAGLGSNDGGVVTRRPHNLDDGNSSDEEAAGGREADAAEQKLHNRHLDDAAEYEGEEEDRVHVEKDDEEGQNEIQEENEDSEKDLEDDEDMEEEQKESVRQEKKRSADERVKFVISQSNLIVDYKFDVASERWCEVVFQLPLGNKSKLDLATIVEKEVEKFIVHQTPGIERCIESEENVNDVPTKFLQTQGINLEAFFRHADVLDVNAIYSNDLNLILHQYGVEACSRAIVQEMNNVFAVYGIEVSKRHLSLTADYMTFTGAIAPFNRTAMASSSSPLQKMTFETTMAFMKEALLHGEEDMLSSPSARLVMGSLSRGGTGAFDLLVSPEYSA</sequence>
<dbReference type="InterPro" id="IPR038120">
    <property type="entry name" value="Rpb1_funnel_sf"/>
</dbReference>
<organism evidence="14 15">
    <name type="scientific">Necator americanus</name>
    <name type="common">Human hookworm</name>
    <dbReference type="NCBI Taxonomy" id="51031"/>
    <lineage>
        <taxon>Eukaryota</taxon>
        <taxon>Metazoa</taxon>
        <taxon>Ecdysozoa</taxon>
        <taxon>Nematoda</taxon>
        <taxon>Chromadorea</taxon>
        <taxon>Rhabditida</taxon>
        <taxon>Rhabditina</taxon>
        <taxon>Rhabditomorpha</taxon>
        <taxon>Strongyloidea</taxon>
        <taxon>Ancylostomatidae</taxon>
        <taxon>Bunostominae</taxon>
        <taxon>Necator</taxon>
    </lineage>
</organism>
<dbReference type="InterPro" id="IPR007080">
    <property type="entry name" value="RNA_pol_Rpb1_1"/>
</dbReference>